<dbReference type="Proteomes" id="UP000319175">
    <property type="component" value="Unassembled WGS sequence"/>
</dbReference>
<dbReference type="RefSeq" id="WP_139999455.1">
    <property type="nucleotide sequence ID" value="NZ_VFJE01000051.1"/>
</dbReference>
<protein>
    <submittedName>
        <fullName evidence="2">Sel1 repeat family protein</fullName>
    </submittedName>
</protein>
<feature type="coiled-coil region" evidence="1">
    <location>
        <begin position="158"/>
        <end position="192"/>
    </location>
</feature>
<reference evidence="2 3" key="2">
    <citation type="submission" date="2019-06" db="EMBL/GenBank/DDBJ databases">
        <authorList>
            <person name="Seo Y."/>
        </authorList>
    </citation>
    <scope>NUCLEOTIDE SEQUENCE [LARGE SCALE GENOMIC DNA]</scope>
    <source>
        <strain evidence="2 3">MaA-Y11</strain>
    </source>
</reference>
<name>A0A501QFR6_9FLAO</name>
<gene>
    <name evidence="2" type="ORF">FJA49_04910</name>
</gene>
<evidence type="ECO:0000313" key="3">
    <source>
        <dbReference type="Proteomes" id="UP000319175"/>
    </source>
</evidence>
<organism evidence="2 3">
    <name type="scientific">Flavobacterium microcysteis</name>
    <dbReference type="NCBI Taxonomy" id="2596891"/>
    <lineage>
        <taxon>Bacteria</taxon>
        <taxon>Pseudomonadati</taxon>
        <taxon>Bacteroidota</taxon>
        <taxon>Flavobacteriia</taxon>
        <taxon>Flavobacteriales</taxon>
        <taxon>Flavobacteriaceae</taxon>
        <taxon>Flavobacterium</taxon>
    </lineage>
</organism>
<accession>A0A501QFR6</accession>
<dbReference type="InterPro" id="IPR006597">
    <property type="entry name" value="Sel1-like"/>
</dbReference>
<evidence type="ECO:0000313" key="2">
    <source>
        <dbReference type="EMBL" id="TPD71242.1"/>
    </source>
</evidence>
<dbReference type="InterPro" id="IPR011990">
    <property type="entry name" value="TPR-like_helical_dom_sf"/>
</dbReference>
<proteinExistence type="predicted"/>
<dbReference type="SMART" id="SM00671">
    <property type="entry name" value="SEL1"/>
    <property type="match status" value="4"/>
</dbReference>
<reference evidence="2 3" key="1">
    <citation type="submission" date="2019-06" db="EMBL/GenBank/DDBJ databases">
        <title>Flavobacterium sp. MaA-Y11 from geoumgang.</title>
        <authorList>
            <person name="Jeong S."/>
        </authorList>
    </citation>
    <scope>NUCLEOTIDE SEQUENCE [LARGE SCALE GENOMIC DNA]</scope>
    <source>
        <strain evidence="2 3">MaA-Y11</strain>
    </source>
</reference>
<sequence>MKKIVLTTVIILQTTFLFGQQWSNWVKATCNQGIQGAAVNYGYNEYGKGYEWNWKVKNTYTRTVTFDLYFKVGNDKKSWGTFTLEPNKEHQHVSFYYNDASPAFLITVENVFFGTLKDPNSKRCWAECDNGTAICNIKDGQANSSSGNNQQTTTQNDLTEYNRSKADLERQMQNENAKRQEEANKINNQSKQFISVYNEGVDLQRRGNFKEAKDKYQQASGLATNDTQRKQAKSAFDDMDKATRNEAALNVIGDGLKQIGSALDKAHEEKQQKYRDERSEHERKRAIIDEDKAINTITDPKIFETYADYVVKNLESLNYTFEKISLYTNIPNKEKTVMLNFKGIMVIITNLWDGSSMSKYITFKAESEKLYSNLKNSAFLETLKQLYPFYDNFSGKLNSFDHTNCIVFGLEKTQPFIEVYNKGYQSTTYKGFAKTLSEFEKATKQKLAKKDNSVDGLIEKAELYIAGNNGVEKNYQKALELYQQALDKSKDKEILLKIGYLHEKNLNYDKAIESYESYIANNNNIKSIVYSSLGWIYNNVDTPFYNVEKAKNNFEKEIAILETNYNRETVENKKFELKKNIANTYSTLGFLYNYPGRNEVPEVSVVYYEKALQWDENDARAAFDLMKLYAKDWKDGNFKRDTKKAKFWALKVCEIADRLEVKNGESFEAKIARMSCGTAKDHVKNNFKYLKK</sequence>
<keyword evidence="1" id="KW-0175">Coiled coil</keyword>
<dbReference type="OrthoDB" id="9811837at2"/>
<keyword evidence="3" id="KW-1185">Reference proteome</keyword>
<dbReference type="Gene3D" id="1.25.40.10">
    <property type="entry name" value="Tetratricopeptide repeat domain"/>
    <property type="match status" value="1"/>
</dbReference>
<comment type="caution">
    <text evidence="2">The sequence shown here is derived from an EMBL/GenBank/DDBJ whole genome shotgun (WGS) entry which is preliminary data.</text>
</comment>
<dbReference type="EMBL" id="VFJE01000051">
    <property type="protein sequence ID" value="TPD71242.1"/>
    <property type="molecule type" value="Genomic_DNA"/>
</dbReference>
<evidence type="ECO:0000256" key="1">
    <source>
        <dbReference type="SAM" id="Coils"/>
    </source>
</evidence>
<dbReference type="AlphaFoldDB" id="A0A501QFR6"/>
<dbReference type="SUPFAM" id="SSF81901">
    <property type="entry name" value="HCP-like"/>
    <property type="match status" value="1"/>
</dbReference>